<organism evidence="7 8">
    <name type="scientific">Chlamydomonas reinhardtii</name>
    <name type="common">Chlamydomonas smithii</name>
    <dbReference type="NCBI Taxonomy" id="3055"/>
    <lineage>
        <taxon>Eukaryota</taxon>
        <taxon>Viridiplantae</taxon>
        <taxon>Chlorophyta</taxon>
        <taxon>core chlorophytes</taxon>
        <taxon>Chlorophyceae</taxon>
        <taxon>CS clade</taxon>
        <taxon>Chlamydomonadales</taxon>
        <taxon>Chlamydomonadaceae</taxon>
        <taxon>Chlamydomonas</taxon>
    </lineage>
</organism>
<dbReference type="NCBIfam" id="TIGR01430">
    <property type="entry name" value="aden_deam"/>
    <property type="match status" value="1"/>
</dbReference>
<gene>
    <name evidence="7" type="ORF">CHLRE_05g246377v5</name>
</gene>
<keyword evidence="8" id="KW-1185">Reference proteome</keyword>
<dbReference type="AlphaFoldDB" id="A0A2K3DS52"/>
<dbReference type="SUPFAM" id="SSF51556">
    <property type="entry name" value="Metallo-dependent hydrolases"/>
    <property type="match status" value="1"/>
</dbReference>
<reference evidence="7 8" key="1">
    <citation type="journal article" date="2007" name="Science">
        <title>The Chlamydomonas genome reveals the evolution of key animal and plant functions.</title>
        <authorList>
            <person name="Merchant S.S."/>
            <person name="Prochnik S.E."/>
            <person name="Vallon O."/>
            <person name="Harris E.H."/>
            <person name="Karpowicz S.J."/>
            <person name="Witman G.B."/>
            <person name="Terry A."/>
            <person name="Salamov A."/>
            <person name="Fritz-Laylin L.K."/>
            <person name="Marechal-Drouard L."/>
            <person name="Marshall W.F."/>
            <person name="Qu L.H."/>
            <person name="Nelson D.R."/>
            <person name="Sanderfoot A.A."/>
            <person name="Spalding M.H."/>
            <person name="Kapitonov V.V."/>
            <person name="Ren Q."/>
            <person name="Ferris P."/>
            <person name="Lindquist E."/>
            <person name="Shapiro H."/>
            <person name="Lucas S.M."/>
            <person name="Grimwood J."/>
            <person name="Schmutz J."/>
            <person name="Cardol P."/>
            <person name="Cerutti H."/>
            <person name="Chanfreau G."/>
            <person name="Chen C.L."/>
            <person name="Cognat V."/>
            <person name="Croft M.T."/>
            <person name="Dent R."/>
            <person name="Dutcher S."/>
            <person name="Fernandez E."/>
            <person name="Fukuzawa H."/>
            <person name="Gonzalez-Ballester D."/>
            <person name="Gonzalez-Halphen D."/>
            <person name="Hallmann A."/>
            <person name="Hanikenne M."/>
            <person name="Hippler M."/>
            <person name="Inwood W."/>
            <person name="Jabbari K."/>
            <person name="Kalanon M."/>
            <person name="Kuras R."/>
            <person name="Lefebvre P.A."/>
            <person name="Lemaire S.D."/>
            <person name="Lobanov A.V."/>
            <person name="Lohr M."/>
            <person name="Manuell A."/>
            <person name="Meier I."/>
            <person name="Mets L."/>
            <person name="Mittag M."/>
            <person name="Mittelmeier T."/>
            <person name="Moroney J.V."/>
            <person name="Moseley J."/>
            <person name="Napoli C."/>
            <person name="Nedelcu A.M."/>
            <person name="Niyogi K."/>
            <person name="Novoselov S.V."/>
            <person name="Paulsen I.T."/>
            <person name="Pazour G."/>
            <person name="Purton S."/>
            <person name="Ral J.P."/>
            <person name="Riano-Pachon D.M."/>
            <person name="Riekhof W."/>
            <person name="Rymarquis L."/>
            <person name="Schroda M."/>
            <person name="Stern D."/>
            <person name="Umen J."/>
            <person name="Willows R."/>
            <person name="Wilson N."/>
            <person name="Zimmer S.L."/>
            <person name="Allmer J."/>
            <person name="Balk J."/>
            <person name="Bisova K."/>
            <person name="Chen C.J."/>
            <person name="Elias M."/>
            <person name="Gendler K."/>
            <person name="Hauser C."/>
            <person name="Lamb M.R."/>
            <person name="Ledford H."/>
            <person name="Long J.C."/>
            <person name="Minagawa J."/>
            <person name="Page M.D."/>
            <person name="Pan J."/>
            <person name="Pootakham W."/>
            <person name="Roje S."/>
            <person name="Rose A."/>
            <person name="Stahlberg E."/>
            <person name="Terauchi A.M."/>
            <person name="Yang P."/>
            <person name="Ball S."/>
            <person name="Bowler C."/>
            <person name="Dieckmann C.L."/>
            <person name="Gladyshev V.N."/>
            <person name="Green P."/>
            <person name="Jorgensen R."/>
            <person name="Mayfield S."/>
            <person name="Mueller-Roeber B."/>
            <person name="Rajamani S."/>
            <person name="Sayre R.T."/>
            <person name="Brokstein P."/>
            <person name="Dubchak I."/>
            <person name="Goodstein D."/>
            <person name="Hornick L."/>
            <person name="Huang Y.W."/>
            <person name="Jhaveri J."/>
            <person name="Luo Y."/>
            <person name="Martinez D."/>
            <person name="Ngau W.C."/>
            <person name="Otillar B."/>
            <person name="Poliakov A."/>
            <person name="Porter A."/>
            <person name="Szajkowski L."/>
            <person name="Werner G."/>
            <person name="Zhou K."/>
            <person name="Grigoriev I.V."/>
            <person name="Rokhsar D.S."/>
            <person name="Grossman A.R."/>
        </authorList>
    </citation>
    <scope>NUCLEOTIDE SEQUENCE [LARGE SCALE GENOMIC DNA]</scope>
    <source>
        <strain evidence="8">CC-503</strain>
    </source>
</reference>
<dbReference type="GO" id="GO:0043103">
    <property type="term" value="P:hypoxanthine salvage"/>
    <property type="evidence" value="ECO:0000318"/>
    <property type="project" value="GO_Central"/>
</dbReference>
<evidence type="ECO:0000256" key="1">
    <source>
        <dbReference type="ARBA" id="ARBA00001947"/>
    </source>
</evidence>
<dbReference type="InterPro" id="IPR001365">
    <property type="entry name" value="A_deaminase_dom"/>
</dbReference>
<dbReference type="InParanoid" id="A0A2K3DS52"/>
<dbReference type="NCBIfam" id="NF006850">
    <property type="entry name" value="PRK09358.1-6"/>
    <property type="match status" value="1"/>
</dbReference>
<protein>
    <recommendedName>
        <fullName evidence="6">Adenosine deaminase domain-containing protein</fullName>
    </recommendedName>
</protein>
<dbReference type="GO" id="GO:0046872">
    <property type="term" value="F:metal ion binding"/>
    <property type="evidence" value="ECO:0007669"/>
    <property type="project" value="UniProtKB-KW"/>
</dbReference>
<evidence type="ECO:0000259" key="6">
    <source>
        <dbReference type="Pfam" id="PF00962"/>
    </source>
</evidence>
<dbReference type="InterPro" id="IPR006330">
    <property type="entry name" value="Ado/ade_deaminase"/>
</dbReference>
<sequence>MHCQAARVSTGLGALTTFGGRGELALEKAHLPASLKRFIELVPKAELHVHVEGALEPELMLALAARNGLPPPYPSVEAARAAYHFADLQSFLDLYYAGCAVLRTQNDFYDLAMGYFRRAAADRVVHAEVFFDPQTHLANGLDWSVFMPGLARAAEDAAAQLGLSAAYIMCFRKEMSAASANDTLTGALPWLLPGPTGHSAIIGVGLDSTELGNPPAKFAEVFERAARLGLQRVAHAGEEGPPEYVWEALNVLHVRRVDHGVHSLEDAALMSFLNASRTPLTVCPLSNLKLKVYDGQLEARLSQLVASGLVITVNSDDAAYFGGYAVANYNYLARVTGLGVEQVARLAANSFEASFFLGSPGPGGEARRAALLAEVAALAARAMEEEKAEKRRQ</sequence>
<dbReference type="RefSeq" id="XP_042924633.1">
    <property type="nucleotide sequence ID" value="XM_043062517.1"/>
</dbReference>
<dbReference type="GO" id="GO:0000034">
    <property type="term" value="F:adenine deaminase activity"/>
    <property type="evidence" value="ECO:0000318"/>
    <property type="project" value="GO_Central"/>
</dbReference>
<accession>A0A2K3DS52</accession>
<keyword evidence="4" id="KW-0862">Zinc</keyword>
<feature type="domain" description="Adenosine deaminase" evidence="6">
    <location>
        <begin position="43"/>
        <end position="356"/>
    </location>
</feature>
<dbReference type="OrthoDB" id="272271at2759"/>
<name>A0A2K3DS52_CHLRE</name>
<dbReference type="GO" id="GO:0006146">
    <property type="term" value="P:adenine catabolic process"/>
    <property type="evidence" value="ECO:0000318"/>
    <property type="project" value="GO_Central"/>
</dbReference>
<dbReference type="GeneID" id="5726483"/>
<dbReference type="GO" id="GO:0009117">
    <property type="term" value="P:nucleotide metabolic process"/>
    <property type="evidence" value="ECO:0007669"/>
    <property type="project" value="UniProtKB-KW"/>
</dbReference>
<dbReference type="PANTHER" id="PTHR43114">
    <property type="entry name" value="ADENINE DEAMINASE"/>
    <property type="match status" value="1"/>
</dbReference>
<proteinExistence type="inferred from homology"/>
<evidence type="ECO:0000256" key="2">
    <source>
        <dbReference type="ARBA" id="ARBA00022723"/>
    </source>
</evidence>
<evidence type="ECO:0000313" key="7">
    <source>
        <dbReference type="EMBL" id="PNW83363.1"/>
    </source>
</evidence>
<dbReference type="EMBL" id="CM008966">
    <property type="protein sequence ID" value="PNW83363.1"/>
    <property type="molecule type" value="Genomic_DNA"/>
</dbReference>
<comment type="cofactor">
    <cofactor evidence="1">
        <name>Zn(2+)</name>
        <dbReference type="ChEBI" id="CHEBI:29105"/>
    </cofactor>
</comment>
<evidence type="ECO:0000256" key="4">
    <source>
        <dbReference type="ARBA" id="ARBA00022833"/>
    </source>
</evidence>
<dbReference type="Gene3D" id="3.20.20.140">
    <property type="entry name" value="Metal-dependent hydrolases"/>
    <property type="match status" value="1"/>
</dbReference>
<keyword evidence="5" id="KW-0546">Nucleotide metabolism</keyword>
<keyword evidence="3" id="KW-0378">Hydrolase</keyword>
<evidence type="ECO:0000256" key="5">
    <source>
        <dbReference type="ARBA" id="ARBA00023080"/>
    </source>
</evidence>
<dbReference type="InterPro" id="IPR032466">
    <property type="entry name" value="Metal_Hydrolase"/>
</dbReference>
<dbReference type="KEGG" id="cre:CHLRE_05g246377v5"/>
<dbReference type="Pfam" id="PF00962">
    <property type="entry name" value="A_deaminase"/>
    <property type="match status" value="1"/>
</dbReference>
<dbReference type="Proteomes" id="UP000006906">
    <property type="component" value="Chromosome 5"/>
</dbReference>
<dbReference type="InterPro" id="IPR028892">
    <property type="entry name" value="ADE"/>
</dbReference>
<dbReference type="ExpressionAtlas" id="A0A2K3DS52">
    <property type="expression patterns" value="baseline"/>
</dbReference>
<dbReference type="PANTHER" id="PTHR43114:SF6">
    <property type="entry name" value="ADENINE DEAMINASE"/>
    <property type="match status" value="1"/>
</dbReference>
<dbReference type="HAMAP" id="MF_01962">
    <property type="entry name" value="Adenine_deaminase"/>
    <property type="match status" value="1"/>
</dbReference>
<keyword evidence="2" id="KW-0479">Metal-binding</keyword>
<evidence type="ECO:0000313" key="8">
    <source>
        <dbReference type="Proteomes" id="UP000006906"/>
    </source>
</evidence>
<evidence type="ECO:0000256" key="3">
    <source>
        <dbReference type="ARBA" id="ARBA00022801"/>
    </source>
</evidence>
<dbReference type="STRING" id="3055.A0A2K3DS52"/>
<dbReference type="Gramene" id="PNW83363">
    <property type="protein sequence ID" value="PNW83363"/>
    <property type="gene ID" value="CHLRE_05g246377v5"/>
</dbReference>